<evidence type="ECO:0000256" key="1">
    <source>
        <dbReference type="SAM" id="MobiDB-lite"/>
    </source>
</evidence>
<dbReference type="AlphaFoldDB" id="A0A374PDU4"/>
<proteinExistence type="predicted"/>
<evidence type="ECO:0000313" key="5">
    <source>
        <dbReference type="Proteomes" id="UP000263014"/>
    </source>
</evidence>
<feature type="compositionally biased region" description="Polar residues" evidence="1">
    <location>
        <begin position="79"/>
        <end position="90"/>
    </location>
</feature>
<dbReference type="PANTHER" id="PTHR47406:SF2">
    <property type="entry name" value="ALPHA GLUCURONIDASE N-TERMINAL DOMAIN-CONTAINING PROTEIN"/>
    <property type="match status" value="1"/>
</dbReference>
<evidence type="ECO:0000313" key="4">
    <source>
        <dbReference type="Proteomes" id="UP000261257"/>
    </source>
</evidence>
<dbReference type="PANTHER" id="PTHR47406">
    <property type="entry name" value="COAGULATION FACTOR 5/8 TYPE, C-TERMINAL"/>
    <property type="match status" value="1"/>
</dbReference>
<protein>
    <submittedName>
        <fullName evidence="2">DUF4838 domain-containing protein</fullName>
    </submittedName>
</protein>
<gene>
    <name evidence="3" type="ORF">DXC39_04000</name>
    <name evidence="2" type="ORF">DXD79_06220</name>
</gene>
<sequence length="695" mass="80387">MRESVLILCRNERETILYAAEELKRYLSLAGVSAWTSVRETHSPYIKILELAVTPEEFWGKEGQCLERSPHSSQRDTAESPSHSVRQNAAETPPRSVRRDVVETPPRSVRRNVVETPPHSVRRNVDAYAISVTDLGGSIKGSNNRSVLLGAYRYLKELGFAFLRPDREGERIPASVGPHTVNIREEASSRYRGICIEGAVSFENIMRFVTWLPKAGFNTYFTQFKIPYEFFKTWYLHTNNPYYEKEPVPSEEEVDAFVKEILVPHIKKLGLIWQAGGHGFTTGAAELPGTGWDPMAEEKVPEERREYLAMIDGKRGLFHGVPLNTSLCCSNPLVRELLVREILHYIHGNPRLDMVHVWLADDGNNSCECGACAAKRPSDWYIEILNQVDEVLSKEGSPVKVVFLAYYDLLWPPVSAKLLNPERFVFMFAPITRSYRTPLPVEETPLIPPYKRNQCRFPVNAGENMHYCSAWKQFFRGDSFLYDYHYMWNQFRDWGDYGSAEILWKDLVNLEEAGFDGYVSCQQTRVFAPTGFGMYVMAETLWNRSCTFEMLARKYFRMVYGDQAEVVLSYCKELSALSYMEQPENDDPGVCAEAVEKLKAAADLIRTYRPLFEKNFGDEKIQDRMAWKYLLYSGRAAEMYISMLKYRRLGAEDRVSEEYRKLKEYLCRTEEEWQEGFDVYWFVKDRDKKFLASDT</sequence>
<comment type="caution">
    <text evidence="2">The sequence shown here is derived from an EMBL/GenBank/DDBJ whole genome shotgun (WGS) entry which is preliminary data.</text>
</comment>
<dbReference type="Proteomes" id="UP000261257">
    <property type="component" value="Unassembled WGS sequence"/>
</dbReference>
<dbReference type="EMBL" id="QSSQ01000001">
    <property type="protein sequence ID" value="RGM09120.1"/>
    <property type="molecule type" value="Genomic_DNA"/>
</dbReference>
<name>A0A374PDU4_9FIRM</name>
<dbReference type="InterPro" id="IPR032287">
    <property type="entry name" value="DUF4838"/>
</dbReference>
<reference evidence="4 5" key="1">
    <citation type="submission" date="2018-08" db="EMBL/GenBank/DDBJ databases">
        <title>A genome reference for cultivated species of the human gut microbiota.</title>
        <authorList>
            <person name="Zou Y."/>
            <person name="Xue W."/>
            <person name="Luo G."/>
        </authorList>
    </citation>
    <scope>NUCLEOTIDE SEQUENCE [LARGE SCALE GENOMIC DNA]</scope>
    <source>
        <strain evidence="3 4">TF05-11AC</strain>
        <strain evidence="2 5">TM09-12</strain>
    </source>
</reference>
<evidence type="ECO:0000313" key="2">
    <source>
        <dbReference type="EMBL" id="RGJ06874.1"/>
    </source>
</evidence>
<dbReference type="RefSeq" id="WP_117630899.1">
    <property type="nucleotide sequence ID" value="NZ_QRQF01000004.1"/>
</dbReference>
<accession>A0A374PDU4</accession>
<dbReference type="EMBL" id="QSON01000002">
    <property type="protein sequence ID" value="RGJ06874.1"/>
    <property type="molecule type" value="Genomic_DNA"/>
</dbReference>
<feature type="region of interest" description="Disordered" evidence="1">
    <location>
        <begin position="64"/>
        <end position="106"/>
    </location>
</feature>
<dbReference type="Pfam" id="PF16126">
    <property type="entry name" value="DUF4838"/>
    <property type="match status" value="1"/>
</dbReference>
<evidence type="ECO:0000313" key="3">
    <source>
        <dbReference type="EMBL" id="RGM09120.1"/>
    </source>
</evidence>
<dbReference type="Proteomes" id="UP000263014">
    <property type="component" value="Unassembled WGS sequence"/>
</dbReference>
<feature type="compositionally biased region" description="Basic and acidic residues" evidence="1">
    <location>
        <begin position="64"/>
        <end position="78"/>
    </location>
</feature>
<organism evidence="2 5">
    <name type="scientific">Hungatella hathewayi</name>
    <dbReference type="NCBI Taxonomy" id="154046"/>
    <lineage>
        <taxon>Bacteria</taxon>
        <taxon>Bacillati</taxon>
        <taxon>Bacillota</taxon>
        <taxon>Clostridia</taxon>
        <taxon>Lachnospirales</taxon>
        <taxon>Lachnospiraceae</taxon>
        <taxon>Hungatella</taxon>
    </lineage>
</organism>